<organism evidence="6 7">
    <name type="scientific">Gandjariella thermophila</name>
    <dbReference type="NCBI Taxonomy" id="1931992"/>
    <lineage>
        <taxon>Bacteria</taxon>
        <taxon>Bacillati</taxon>
        <taxon>Actinomycetota</taxon>
        <taxon>Actinomycetes</taxon>
        <taxon>Pseudonocardiales</taxon>
        <taxon>Pseudonocardiaceae</taxon>
        <taxon>Gandjariella</taxon>
    </lineage>
</organism>
<feature type="domain" description="PIN" evidence="5">
    <location>
        <begin position="2"/>
        <end position="118"/>
    </location>
</feature>
<keyword evidence="1" id="KW-0540">Nuclease</keyword>
<reference evidence="7" key="1">
    <citation type="submission" date="2019-04" db="EMBL/GenBank/DDBJ databases">
        <title>Draft genome sequence of Pseudonocardiaceae bacterium SL3-2-4.</title>
        <authorList>
            <person name="Ningsih F."/>
            <person name="Yokota A."/>
            <person name="Sakai Y."/>
            <person name="Nanatani K."/>
            <person name="Yabe S."/>
            <person name="Oetari A."/>
            <person name="Sjamsuridzal W."/>
        </authorList>
    </citation>
    <scope>NUCLEOTIDE SEQUENCE [LARGE SCALE GENOMIC DNA]</scope>
    <source>
        <strain evidence="7">SL3-2-4</strain>
    </source>
</reference>
<dbReference type="AlphaFoldDB" id="A0A4D4J3I1"/>
<dbReference type="Pfam" id="PF01850">
    <property type="entry name" value="PIN"/>
    <property type="match status" value="1"/>
</dbReference>
<sequence length="127" mass="13590">MIYLDSSAVIKLIIPEPGSAEFAAYLEVTDQALVSSELLHVEIHRTLIKHGRPNEDHELAGSLLADITLLPLSPVLVAAARFPHRHLGSLAALHLATAVDMHATAFVTYDHTLGRAAEAEGITVVSP</sequence>
<evidence type="ECO:0000256" key="2">
    <source>
        <dbReference type="ARBA" id="ARBA00022723"/>
    </source>
</evidence>
<dbReference type="GO" id="GO:0004518">
    <property type="term" value="F:nuclease activity"/>
    <property type="evidence" value="ECO:0007669"/>
    <property type="project" value="UniProtKB-KW"/>
</dbReference>
<evidence type="ECO:0000256" key="3">
    <source>
        <dbReference type="ARBA" id="ARBA00022801"/>
    </source>
</evidence>
<proteinExistence type="predicted"/>
<evidence type="ECO:0000259" key="5">
    <source>
        <dbReference type="Pfam" id="PF01850"/>
    </source>
</evidence>
<keyword evidence="2" id="KW-0479">Metal-binding</keyword>
<accession>A0A4D4J3I1</accession>
<gene>
    <name evidence="6" type="primary">vapc47</name>
    <name evidence="6" type="ORF">GTS_16470</name>
</gene>
<dbReference type="SUPFAM" id="SSF88723">
    <property type="entry name" value="PIN domain-like"/>
    <property type="match status" value="1"/>
</dbReference>
<dbReference type="Proteomes" id="UP000298860">
    <property type="component" value="Unassembled WGS sequence"/>
</dbReference>
<keyword evidence="4" id="KW-0460">Magnesium</keyword>
<dbReference type="GO" id="GO:0016787">
    <property type="term" value="F:hydrolase activity"/>
    <property type="evidence" value="ECO:0007669"/>
    <property type="project" value="UniProtKB-KW"/>
</dbReference>
<evidence type="ECO:0000313" key="6">
    <source>
        <dbReference type="EMBL" id="GDY30014.1"/>
    </source>
</evidence>
<dbReference type="Gene3D" id="3.40.50.1010">
    <property type="entry name" value="5'-nuclease"/>
    <property type="match status" value="1"/>
</dbReference>
<evidence type="ECO:0000256" key="4">
    <source>
        <dbReference type="ARBA" id="ARBA00022842"/>
    </source>
</evidence>
<dbReference type="GO" id="GO:0046872">
    <property type="term" value="F:metal ion binding"/>
    <property type="evidence" value="ECO:0007669"/>
    <property type="project" value="UniProtKB-KW"/>
</dbReference>
<keyword evidence="7" id="KW-1185">Reference proteome</keyword>
<name>A0A4D4J3I1_9PSEU</name>
<evidence type="ECO:0000313" key="7">
    <source>
        <dbReference type="Proteomes" id="UP000298860"/>
    </source>
</evidence>
<keyword evidence="3" id="KW-0378">Hydrolase</keyword>
<protein>
    <submittedName>
        <fullName evidence="6">Ribonuclease VapC</fullName>
    </submittedName>
</protein>
<dbReference type="InterPro" id="IPR002716">
    <property type="entry name" value="PIN_dom"/>
</dbReference>
<dbReference type="InterPro" id="IPR029060">
    <property type="entry name" value="PIN-like_dom_sf"/>
</dbReference>
<comment type="caution">
    <text evidence="6">The sequence shown here is derived from an EMBL/GenBank/DDBJ whole genome shotgun (WGS) entry which is preliminary data.</text>
</comment>
<dbReference type="OrthoDB" id="4750219at2"/>
<evidence type="ECO:0000256" key="1">
    <source>
        <dbReference type="ARBA" id="ARBA00022722"/>
    </source>
</evidence>
<dbReference type="RefSeq" id="WP_137813140.1">
    <property type="nucleotide sequence ID" value="NZ_BJFL01000005.1"/>
</dbReference>
<dbReference type="EMBL" id="BJFL01000005">
    <property type="protein sequence ID" value="GDY30014.1"/>
    <property type="molecule type" value="Genomic_DNA"/>
</dbReference>
<dbReference type="CDD" id="cd09874">
    <property type="entry name" value="PIN_MT3492-like"/>
    <property type="match status" value="1"/>
</dbReference>